<dbReference type="EMBL" id="QKWP01000307">
    <property type="protein sequence ID" value="RIB22474.1"/>
    <property type="molecule type" value="Genomic_DNA"/>
</dbReference>
<feature type="domain" description="TLDc" evidence="2">
    <location>
        <begin position="163"/>
        <end position="330"/>
    </location>
</feature>
<reference evidence="3 4" key="1">
    <citation type="submission" date="2018-06" db="EMBL/GenBank/DDBJ databases">
        <title>Comparative genomics reveals the genomic features of Rhizophagus irregularis, R. cerebriforme, R. diaphanum and Gigaspora rosea, and their symbiotic lifestyle signature.</title>
        <authorList>
            <person name="Morin E."/>
            <person name="San Clemente H."/>
            <person name="Chen E.C.H."/>
            <person name="De La Providencia I."/>
            <person name="Hainaut M."/>
            <person name="Kuo A."/>
            <person name="Kohler A."/>
            <person name="Murat C."/>
            <person name="Tang N."/>
            <person name="Roy S."/>
            <person name="Loubradou J."/>
            <person name="Henrissat B."/>
            <person name="Grigoriev I.V."/>
            <person name="Corradi N."/>
            <person name="Roux C."/>
            <person name="Martin F.M."/>
        </authorList>
    </citation>
    <scope>NUCLEOTIDE SEQUENCE [LARGE SCALE GENOMIC DNA]</scope>
    <source>
        <strain evidence="3 4">DAOM 194757</strain>
    </source>
</reference>
<dbReference type="AlphaFoldDB" id="A0A397VJ40"/>
<feature type="signal peptide" evidence="1">
    <location>
        <begin position="1"/>
        <end position="19"/>
    </location>
</feature>
<feature type="chain" id="PRO_5017181108" description="TLDc domain-containing protein" evidence="1">
    <location>
        <begin position="20"/>
        <end position="335"/>
    </location>
</feature>
<dbReference type="OrthoDB" id="27341at2759"/>
<dbReference type="Proteomes" id="UP000266673">
    <property type="component" value="Unassembled WGS sequence"/>
</dbReference>
<gene>
    <name evidence="3" type="ORF">C2G38_2173856</name>
</gene>
<keyword evidence="1" id="KW-0732">Signal</keyword>
<organism evidence="3 4">
    <name type="scientific">Gigaspora rosea</name>
    <dbReference type="NCBI Taxonomy" id="44941"/>
    <lineage>
        <taxon>Eukaryota</taxon>
        <taxon>Fungi</taxon>
        <taxon>Fungi incertae sedis</taxon>
        <taxon>Mucoromycota</taxon>
        <taxon>Glomeromycotina</taxon>
        <taxon>Glomeromycetes</taxon>
        <taxon>Diversisporales</taxon>
        <taxon>Gigasporaceae</taxon>
        <taxon>Gigaspora</taxon>
    </lineage>
</organism>
<name>A0A397VJ40_9GLOM</name>
<dbReference type="InterPro" id="IPR006571">
    <property type="entry name" value="TLDc_dom"/>
</dbReference>
<protein>
    <recommendedName>
        <fullName evidence="2">TLDc domain-containing protein</fullName>
    </recommendedName>
</protein>
<dbReference type="Pfam" id="PF07534">
    <property type="entry name" value="TLD"/>
    <property type="match status" value="1"/>
</dbReference>
<sequence length="335" mass="38320">MVLALSLAAVEPLQQLVLALPLAAVEPNTTTGPCTAICSLIGFAYILLILSFSQENALISLLKRDDLQMEEGKIWNYVIKWGIAQNQGLPSDPEDWTLENFQALKTTLQNCLPLIRYFQISGNDIVDNVQPYQPILEKNLWKDIMKRIADPNRPISSIVLPPRIILTPIDEKTTTYYSTRNNPYKFRLLLRGSRDGFTADIFWNLCDKKENVVLIIKVKGTDEILGGYNPIGWEKPITFNYISCDKCFIFSLRNGTIQNSILSRAKSQHKTIKNNFLCGPSFHYDLVSFNHKNKSYCQHASYEKPIRNVPVDKHNRSCFSLEDYEIFQINNKHAE</sequence>
<comment type="caution">
    <text evidence="3">The sequence shown here is derived from an EMBL/GenBank/DDBJ whole genome shotgun (WGS) entry which is preliminary data.</text>
</comment>
<proteinExistence type="predicted"/>
<evidence type="ECO:0000256" key="1">
    <source>
        <dbReference type="SAM" id="SignalP"/>
    </source>
</evidence>
<evidence type="ECO:0000259" key="2">
    <source>
        <dbReference type="PROSITE" id="PS51886"/>
    </source>
</evidence>
<keyword evidence="4" id="KW-1185">Reference proteome</keyword>
<dbReference type="PROSITE" id="PS51886">
    <property type="entry name" value="TLDC"/>
    <property type="match status" value="1"/>
</dbReference>
<evidence type="ECO:0000313" key="3">
    <source>
        <dbReference type="EMBL" id="RIB22474.1"/>
    </source>
</evidence>
<accession>A0A397VJ40</accession>
<evidence type="ECO:0000313" key="4">
    <source>
        <dbReference type="Proteomes" id="UP000266673"/>
    </source>
</evidence>